<reference evidence="2 3" key="1">
    <citation type="submission" date="2017-04" db="EMBL/GenBank/DDBJ databases">
        <authorList>
            <person name="Afonso C.L."/>
            <person name="Miller P.J."/>
            <person name="Scott M.A."/>
            <person name="Spackman E."/>
            <person name="Goraichik I."/>
            <person name="Dimitrov K.M."/>
            <person name="Suarez D.L."/>
            <person name="Swayne D.E."/>
        </authorList>
    </citation>
    <scope>NUCLEOTIDE SEQUENCE [LARGE SCALE GENOMIC DNA]</scope>
    <source>
        <strain evidence="2 3">CGMCC 1.10972</strain>
    </source>
</reference>
<name>A0A1W2ADM5_9HYPH</name>
<dbReference type="GO" id="GO:0004519">
    <property type="term" value="F:endonuclease activity"/>
    <property type="evidence" value="ECO:0007669"/>
    <property type="project" value="UniProtKB-KW"/>
</dbReference>
<dbReference type="SUPFAM" id="SSF52980">
    <property type="entry name" value="Restriction endonuclease-like"/>
    <property type="match status" value="1"/>
</dbReference>
<dbReference type="Pfam" id="PF05685">
    <property type="entry name" value="Uma2"/>
    <property type="match status" value="1"/>
</dbReference>
<accession>A0A1W2ADM5</accession>
<dbReference type="PANTHER" id="PTHR36558:SF1">
    <property type="entry name" value="RESTRICTION ENDONUCLEASE DOMAIN-CONTAINING PROTEIN-RELATED"/>
    <property type="match status" value="1"/>
</dbReference>
<keyword evidence="2" id="KW-0378">Hydrolase</keyword>
<dbReference type="CDD" id="cd06260">
    <property type="entry name" value="DUF820-like"/>
    <property type="match status" value="1"/>
</dbReference>
<feature type="domain" description="Putative restriction endonuclease" evidence="1">
    <location>
        <begin position="4"/>
        <end position="173"/>
    </location>
</feature>
<dbReference type="AlphaFoldDB" id="A0A1W2ADM5"/>
<organism evidence="2 3">
    <name type="scientific">Fulvimarina manganoxydans</name>
    <dbReference type="NCBI Taxonomy" id="937218"/>
    <lineage>
        <taxon>Bacteria</taxon>
        <taxon>Pseudomonadati</taxon>
        <taxon>Pseudomonadota</taxon>
        <taxon>Alphaproteobacteria</taxon>
        <taxon>Hyphomicrobiales</taxon>
        <taxon>Aurantimonadaceae</taxon>
        <taxon>Fulvimarina</taxon>
    </lineage>
</organism>
<dbReference type="Proteomes" id="UP000192656">
    <property type="component" value="Unassembled WGS sequence"/>
</dbReference>
<gene>
    <name evidence="2" type="ORF">SAMN06297251_10498</name>
</gene>
<dbReference type="PANTHER" id="PTHR36558">
    <property type="entry name" value="GLR1098 PROTEIN"/>
    <property type="match status" value="1"/>
</dbReference>
<evidence type="ECO:0000313" key="3">
    <source>
        <dbReference type="Proteomes" id="UP000192656"/>
    </source>
</evidence>
<proteinExistence type="predicted"/>
<dbReference type="InterPro" id="IPR008538">
    <property type="entry name" value="Uma2"/>
</dbReference>
<dbReference type="InterPro" id="IPR012296">
    <property type="entry name" value="Nuclease_put_TT1808"/>
</dbReference>
<dbReference type="RefSeq" id="WP_170923193.1">
    <property type="nucleotide sequence ID" value="NZ_FWXR01000004.1"/>
</dbReference>
<evidence type="ECO:0000313" key="2">
    <source>
        <dbReference type="EMBL" id="SMC58756.1"/>
    </source>
</evidence>
<evidence type="ECO:0000259" key="1">
    <source>
        <dbReference type="Pfam" id="PF05685"/>
    </source>
</evidence>
<keyword evidence="3" id="KW-1185">Reference proteome</keyword>
<protein>
    <submittedName>
        <fullName evidence="2">Endonuclease, Uma2 family (Restriction endonuclease fold)</fullName>
    </submittedName>
</protein>
<keyword evidence="2" id="KW-0255">Endonuclease</keyword>
<dbReference type="InterPro" id="IPR011335">
    <property type="entry name" value="Restrct_endonuc-II-like"/>
</dbReference>
<sequence length="189" mass="20781">MTADEFLAWSASWGEGERYELVDGIPVRLQAERIAHAMVKLSIAIEMRRALRAAERSTCHAFIDGVSVRIAEDTLREPDVLVHCGPFDPNSKIADNPVVLVEVVSPSSATTDRERKLIDYFAIPSVRHYLVVLIPDRRVIHYERAIEGGGFQVRIAGSADELSLDPPGIRLAVAEFFADLPEDAGSGEA</sequence>
<dbReference type="STRING" id="937218.SAMN06297251_10498"/>
<keyword evidence="2" id="KW-0540">Nuclease</keyword>
<dbReference type="EMBL" id="FWXR01000004">
    <property type="protein sequence ID" value="SMC58756.1"/>
    <property type="molecule type" value="Genomic_DNA"/>
</dbReference>
<dbReference type="Gene3D" id="3.90.1570.10">
    <property type="entry name" value="tt1808, chain A"/>
    <property type="match status" value="1"/>
</dbReference>